<proteinExistence type="predicted"/>
<reference evidence="2" key="2">
    <citation type="submission" date="2020-06" db="EMBL/GenBank/DDBJ databases">
        <authorList>
            <person name="Wang Y."/>
        </authorList>
    </citation>
    <scope>NUCLEOTIDE SEQUENCE</scope>
    <source>
        <strain evidence="1">L14</strain>
        <strain evidence="2">T1L11</strain>
    </source>
</reference>
<evidence type="ECO:0000313" key="1">
    <source>
        <dbReference type="EMBL" id="NWJ19887.1"/>
    </source>
</evidence>
<dbReference type="EMBL" id="JACATI010000002">
    <property type="protein sequence ID" value="NWJ19887.1"/>
    <property type="molecule type" value="Genomic_DNA"/>
</dbReference>
<evidence type="ECO:0008006" key="5">
    <source>
        <dbReference type="Google" id="ProtNLM"/>
    </source>
</evidence>
<evidence type="ECO:0000313" key="3">
    <source>
        <dbReference type="Proteomes" id="UP000563820"/>
    </source>
</evidence>
<evidence type="ECO:0000313" key="4">
    <source>
        <dbReference type="Proteomes" id="UP000587702"/>
    </source>
</evidence>
<evidence type="ECO:0000313" key="2">
    <source>
        <dbReference type="EMBL" id="NWJ27798.1"/>
    </source>
</evidence>
<dbReference type="Proteomes" id="UP000587702">
    <property type="component" value="Unassembled WGS sequence"/>
</dbReference>
<organism evidence="2 3">
    <name type="scientific">Marine Group I thaumarchaeote</name>
    <dbReference type="NCBI Taxonomy" id="2511932"/>
    <lineage>
        <taxon>Archaea</taxon>
        <taxon>Nitrososphaerota</taxon>
        <taxon>Marine Group I</taxon>
    </lineage>
</organism>
<gene>
    <name evidence="2" type="ORF">HX848_00075</name>
    <name evidence="1" type="ORF">HX860_02275</name>
</gene>
<accession>A0A7K4MF22</accession>
<name>A0A7K4MF22_9ARCH</name>
<dbReference type="AlphaFoldDB" id="A0A7K4MF22"/>
<sequence length="163" mass="19690">MQSNEKIQAHLVSIWRESKRFFSIGGKEGMLILTDRHLMFVHKTESMMKWWKAITQRQVINFLKSKNTMIRHDGYDEEELMNDLENKKNIEVAFDDISSISFQEKVWGSVLLLEYDKNGKHEKFQYAIAQDWVKYPAKEPMKYMKVDWKPFVQYIKDRQRFTK</sequence>
<dbReference type="EMBL" id="JACATE010000001">
    <property type="protein sequence ID" value="NWJ27798.1"/>
    <property type="molecule type" value="Genomic_DNA"/>
</dbReference>
<dbReference type="Proteomes" id="UP000563820">
    <property type="component" value="Unassembled WGS sequence"/>
</dbReference>
<comment type="caution">
    <text evidence="2">The sequence shown here is derived from an EMBL/GenBank/DDBJ whole genome shotgun (WGS) entry which is preliminary data.</text>
</comment>
<reference evidence="3 4" key="1">
    <citation type="journal article" date="2019" name="Environ. Microbiol.">
        <title>Genomics insights into ecotype formation of ammonia-oxidizing archaea in the deep ocean.</title>
        <authorList>
            <person name="Wang Y."/>
            <person name="Huang J.M."/>
            <person name="Cui G.J."/>
            <person name="Nunoura T."/>
            <person name="Takaki Y."/>
            <person name="Li W.L."/>
            <person name="Li J."/>
            <person name="Gao Z.M."/>
            <person name="Takai K."/>
            <person name="Zhang A.Q."/>
            <person name="Stepanauskas R."/>
        </authorList>
    </citation>
    <scope>NUCLEOTIDE SEQUENCE [LARGE SCALE GENOMIC DNA]</scope>
    <source>
        <strain evidence="1 4">L14</strain>
        <strain evidence="2 3">T1L11</strain>
    </source>
</reference>
<protein>
    <recommendedName>
        <fullName evidence="5">PH domain-containing protein</fullName>
    </recommendedName>
</protein>